<organism evidence="8 9">
    <name type="scientific">Thauera aminoaromatica</name>
    <dbReference type="NCBI Taxonomy" id="164330"/>
    <lineage>
        <taxon>Bacteria</taxon>
        <taxon>Pseudomonadati</taxon>
        <taxon>Pseudomonadota</taxon>
        <taxon>Betaproteobacteria</taxon>
        <taxon>Rhodocyclales</taxon>
        <taxon>Zoogloeaceae</taxon>
        <taxon>Thauera</taxon>
    </lineage>
</organism>
<evidence type="ECO:0000256" key="1">
    <source>
        <dbReference type="ARBA" id="ARBA00008857"/>
    </source>
</evidence>
<dbReference type="Gene3D" id="1.10.443.10">
    <property type="entry name" value="Intergrase catalytic core"/>
    <property type="match status" value="1"/>
</dbReference>
<feature type="domain" description="Tyr recombinase" evidence="7">
    <location>
        <begin position="33"/>
        <end position="209"/>
    </location>
</feature>
<gene>
    <name evidence="8" type="ORF">E6Q80_24320</name>
</gene>
<evidence type="ECO:0000259" key="7">
    <source>
        <dbReference type="PROSITE" id="PS51898"/>
    </source>
</evidence>
<dbReference type="RefSeq" id="WP_276663067.1">
    <property type="nucleotide sequence ID" value="NZ_SSFD01000413.1"/>
</dbReference>
<comment type="similarity">
    <text evidence="1">Belongs to the 'phage' integrase family.</text>
</comment>
<dbReference type="GO" id="GO:0003677">
    <property type="term" value="F:DNA binding"/>
    <property type="evidence" value="ECO:0007669"/>
    <property type="project" value="InterPro"/>
</dbReference>
<keyword evidence="6" id="KW-0233">DNA recombination</keyword>
<dbReference type="EMBL" id="SSFD01000413">
    <property type="protein sequence ID" value="TXH77659.1"/>
    <property type="molecule type" value="Genomic_DNA"/>
</dbReference>
<reference evidence="8 9" key="1">
    <citation type="submission" date="2018-09" db="EMBL/GenBank/DDBJ databases">
        <title>Metagenome Assembled Genomes from an Advanced Water Purification Facility.</title>
        <authorList>
            <person name="Stamps B.W."/>
            <person name="Spear J.R."/>
        </authorList>
    </citation>
    <scope>NUCLEOTIDE SEQUENCE [LARGE SCALE GENOMIC DNA]</scope>
    <source>
        <strain evidence="8">Bin_27_1</strain>
    </source>
</reference>
<dbReference type="InterPro" id="IPR013762">
    <property type="entry name" value="Integrase-like_cat_sf"/>
</dbReference>
<evidence type="ECO:0000256" key="3">
    <source>
        <dbReference type="ARBA" id="ARBA00022908"/>
    </source>
</evidence>
<dbReference type="InterPro" id="IPR011010">
    <property type="entry name" value="DNA_brk_join_enz"/>
</dbReference>
<evidence type="ECO:0000256" key="5">
    <source>
        <dbReference type="ARBA" id="ARBA00023163"/>
    </source>
</evidence>
<evidence type="ECO:0000313" key="8">
    <source>
        <dbReference type="EMBL" id="TXH77659.1"/>
    </source>
</evidence>
<accession>A0A5C7S2N0</accession>
<dbReference type="SUPFAM" id="SSF56349">
    <property type="entry name" value="DNA breaking-rejoining enzymes"/>
    <property type="match status" value="1"/>
</dbReference>
<dbReference type="GO" id="GO:0015074">
    <property type="term" value="P:DNA integration"/>
    <property type="evidence" value="ECO:0007669"/>
    <property type="project" value="UniProtKB-KW"/>
</dbReference>
<keyword evidence="2" id="KW-1029">Fimbrium biogenesis</keyword>
<evidence type="ECO:0000313" key="9">
    <source>
        <dbReference type="Proteomes" id="UP000321192"/>
    </source>
</evidence>
<dbReference type="PANTHER" id="PTHR30349:SF62">
    <property type="entry name" value="TYPE 1 FIMBRIAE REGULATORY PROTEIN FIMB-RELATED"/>
    <property type="match status" value="1"/>
</dbReference>
<keyword evidence="3" id="KW-0229">DNA integration</keyword>
<dbReference type="GO" id="GO:0006310">
    <property type="term" value="P:DNA recombination"/>
    <property type="evidence" value="ECO:0007669"/>
    <property type="project" value="UniProtKB-KW"/>
</dbReference>
<dbReference type="Pfam" id="PF00589">
    <property type="entry name" value="Phage_integrase"/>
    <property type="match status" value="1"/>
</dbReference>
<comment type="caution">
    <text evidence="8">The sequence shown here is derived from an EMBL/GenBank/DDBJ whole genome shotgun (WGS) entry which is preliminary data.</text>
</comment>
<evidence type="ECO:0000256" key="6">
    <source>
        <dbReference type="ARBA" id="ARBA00023172"/>
    </source>
</evidence>
<keyword evidence="5" id="KW-0804">Transcription</keyword>
<name>A0A5C7S2N0_THASP</name>
<dbReference type="InterPro" id="IPR002104">
    <property type="entry name" value="Integrase_catalytic"/>
</dbReference>
<evidence type="ECO:0000256" key="2">
    <source>
        <dbReference type="ARBA" id="ARBA00022558"/>
    </source>
</evidence>
<evidence type="ECO:0000256" key="4">
    <source>
        <dbReference type="ARBA" id="ARBA00023015"/>
    </source>
</evidence>
<dbReference type="PROSITE" id="PS51898">
    <property type="entry name" value="TYR_RECOMBINASE"/>
    <property type="match status" value="1"/>
</dbReference>
<protein>
    <recommendedName>
        <fullName evidence="7">Tyr recombinase domain-containing protein</fullName>
    </recommendedName>
</protein>
<dbReference type="AlphaFoldDB" id="A0A5C7S2N0"/>
<proteinExistence type="inferred from homology"/>
<dbReference type="Proteomes" id="UP000321192">
    <property type="component" value="Unassembled WGS sequence"/>
</dbReference>
<dbReference type="PANTHER" id="PTHR30349">
    <property type="entry name" value="PHAGE INTEGRASE-RELATED"/>
    <property type="match status" value="1"/>
</dbReference>
<dbReference type="InterPro" id="IPR050090">
    <property type="entry name" value="Tyrosine_recombinase_XerCD"/>
</dbReference>
<keyword evidence="4" id="KW-0805">Transcription regulation</keyword>
<sequence>MCTEDAKDFKQVPAHLPDRQNVKRAAAVDDHERSRDYLTAAEIDLLLAATKKGRFGIRDHAMALLAYRHGLRVTELMEIRRADIDLDSARIWVGRLKNGLSTSQPLQGDELRALRAYLRTRKDNLPWLFLSSQQTQFVRQAFNYLLAQAGKRAGLGHIHPHMLRHSCGHGLAERGVDTRLMQDWLGHRDIRHTAHYSRTSAKRFEGVWK</sequence>